<evidence type="ECO:0000256" key="5">
    <source>
        <dbReference type="ARBA" id="ARBA00022989"/>
    </source>
</evidence>
<dbReference type="PANTHER" id="PTHR33281">
    <property type="entry name" value="UPF0187 PROTEIN YNEE"/>
    <property type="match status" value="1"/>
</dbReference>
<keyword evidence="4 9" id="KW-0812">Transmembrane</keyword>
<feature type="transmembrane region" description="Helical" evidence="9">
    <location>
        <begin position="54"/>
        <end position="74"/>
    </location>
</feature>
<dbReference type="GO" id="GO:0005254">
    <property type="term" value="F:chloride channel activity"/>
    <property type="evidence" value="ECO:0007669"/>
    <property type="project" value="InterPro"/>
</dbReference>
<dbReference type="EMBL" id="CAJMWS010000413">
    <property type="protein sequence ID" value="CAE6442655.1"/>
    <property type="molecule type" value="Genomic_DNA"/>
</dbReference>
<keyword evidence="6" id="KW-0406">Ion transport</keyword>
<evidence type="ECO:0000256" key="9">
    <source>
        <dbReference type="SAM" id="Phobius"/>
    </source>
</evidence>
<evidence type="ECO:0000256" key="7">
    <source>
        <dbReference type="ARBA" id="ARBA00023136"/>
    </source>
</evidence>
<dbReference type="PANTHER" id="PTHR33281:SF19">
    <property type="entry name" value="VOLTAGE-DEPENDENT ANION CHANNEL-FORMING PROTEIN YNEE"/>
    <property type="match status" value="1"/>
</dbReference>
<dbReference type="InterPro" id="IPR044669">
    <property type="entry name" value="YneE/VCCN1/2-like"/>
</dbReference>
<evidence type="ECO:0000313" key="10">
    <source>
        <dbReference type="EMBL" id="CAE6442655.1"/>
    </source>
</evidence>
<evidence type="ECO:0000256" key="1">
    <source>
        <dbReference type="ARBA" id="ARBA00004651"/>
    </source>
</evidence>
<evidence type="ECO:0000313" key="11">
    <source>
        <dbReference type="Proteomes" id="UP000663846"/>
    </source>
</evidence>
<name>A0A8H3AX93_9AGAM</name>
<organism evidence="10 11">
    <name type="scientific">Rhizoctonia solani</name>
    <dbReference type="NCBI Taxonomy" id="456999"/>
    <lineage>
        <taxon>Eukaryota</taxon>
        <taxon>Fungi</taxon>
        <taxon>Dikarya</taxon>
        <taxon>Basidiomycota</taxon>
        <taxon>Agaricomycotina</taxon>
        <taxon>Agaricomycetes</taxon>
        <taxon>Cantharellales</taxon>
        <taxon>Ceratobasidiaceae</taxon>
        <taxon>Rhizoctonia</taxon>
    </lineage>
</organism>
<evidence type="ECO:0000256" key="8">
    <source>
        <dbReference type="SAM" id="MobiDB-lite"/>
    </source>
</evidence>
<dbReference type="Pfam" id="PF25539">
    <property type="entry name" value="Bestrophin_2"/>
    <property type="match status" value="2"/>
</dbReference>
<feature type="region of interest" description="Disordered" evidence="8">
    <location>
        <begin position="111"/>
        <end position="155"/>
    </location>
</feature>
<feature type="compositionally biased region" description="Basic and acidic residues" evidence="8">
    <location>
        <begin position="218"/>
        <end position="252"/>
    </location>
</feature>
<comment type="subcellular location">
    <subcellularLocation>
        <location evidence="1">Cell membrane</location>
        <topology evidence="1">Multi-pass membrane protein</topology>
    </subcellularLocation>
</comment>
<evidence type="ECO:0000256" key="3">
    <source>
        <dbReference type="ARBA" id="ARBA00022475"/>
    </source>
</evidence>
<evidence type="ECO:0000256" key="6">
    <source>
        <dbReference type="ARBA" id="ARBA00023065"/>
    </source>
</evidence>
<keyword evidence="3" id="KW-1003">Cell membrane</keyword>
<protein>
    <submittedName>
        <fullName evidence="10">Uncharacterized protein</fullName>
    </submittedName>
</protein>
<dbReference type="GO" id="GO:0005886">
    <property type="term" value="C:plasma membrane"/>
    <property type="evidence" value="ECO:0007669"/>
    <property type="project" value="UniProtKB-SubCell"/>
</dbReference>
<comment type="caution">
    <text evidence="10">The sequence shown here is derived from an EMBL/GenBank/DDBJ whole genome shotgun (WGS) entry which is preliminary data.</text>
</comment>
<feature type="region of interest" description="Disordered" evidence="8">
    <location>
        <begin position="188"/>
        <end position="252"/>
    </location>
</feature>
<feature type="compositionally biased region" description="Basic and acidic residues" evidence="8">
    <location>
        <begin position="199"/>
        <end position="208"/>
    </location>
</feature>
<feature type="transmembrane region" description="Helical" evidence="9">
    <location>
        <begin position="30"/>
        <end position="48"/>
    </location>
</feature>
<feature type="transmembrane region" description="Helical" evidence="9">
    <location>
        <begin position="320"/>
        <end position="336"/>
    </location>
</feature>
<dbReference type="AlphaFoldDB" id="A0A8H3AX93"/>
<keyword evidence="5 9" id="KW-1133">Transmembrane helix</keyword>
<accession>A0A8H3AX93</accession>
<evidence type="ECO:0000256" key="4">
    <source>
        <dbReference type="ARBA" id="ARBA00022692"/>
    </source>
</evidence>
<gene>
    <name evidence="10" type="ORF">RDB_LOCUS132618</name>
</gene>
<feature type="compositionally biased region" description="Low complexity" evidence="8">
    <location>
        <begin position="134"/>
        <end position="151"/>
    </location>
</feature>
<keyword evidence="2" id="KW-0813">Transport</keyword>
<sequence>MAEPGTDRKSFRGTLSEWLEAIKTTSLFKYWHYSIMLTTWAACICLISDKISDLGIETTLLTVFGTCLGFIISFRTSSAFERYNESKKLLSAMTYASRTFARTVWFHTPLSNPEKGPKADDQNQAPRSADIHQGSSSDSSSGSSHGNSKQSTNGCCSDIAREKRDVIELIEHFSVAVKDHLREERLKKGELEQPIPRSHKYDMEDLAEKGGSYLPPESRAKAGETNDSPGHDENMNPLPYREESINREAGRTRESKVENRIVPLEITYYLSSYITLLQKRDTNTSTINVLFATLNLLVQSFTDLEKVSADKIPRSYRFQLRLYTVLYIFFLPFQLWTSLRYITIPGTFFASLIFLGILSAGEEIENPLDGDPNDPDVDRFCKDLYRELEMIKIDKYKDASLGTEVQEWKPPVQEFGRLLEKGKQGERRV</sequence>
<keyword evidence="7 9" id="KW-0472">Membrane</keyword>
<proteinExistence type="predicted"/>
<dbReference type="Proteomes" id="UP000663846">
    <property type="component" value="Unassembled WGS sequence"/>
</dbReference>
<reference evidence="10" key="1">
    <citation type="submission" date="2021-01" db="EMBL/GenBank/DDBJ databases">
        <authorList>
            <person name="Kaushik A."/>
        </authorList>
    </citation>
    <scope>NUCLEOTIDE SEQUENCE</scope>
    <source>
        <strain evidence="10">AG1-1C</strain>
    </source>
</reference>
<evidence type="ECO:0000256" key="2">
    <source>
        <dbReference type="ARBA" id="ARBA00022448"/>
    </source>
</evidence>